<dbReference type="Pfam" id="PF14822">
    <property type="entry name" value="Vasohibin"/>
    <property type="match status" value="1"/>
</dbReference>
<organism evidence="2 3">
    <name type="scientific">Polyrhizophydium stewartii</name>
    <dbReference type="NCBI Taxonomy" id="2732419"/>
    <lineage>
        <taxon>Eukaryota</taxon>
        <taxon>Fungi</taxon>
        <taxon>Fungi incertae sedis</taxon>
        <taxon>Chytridiomycota</taxon>
        <taxon>Chytridiomycota incertae sedis</taxon>
        <taxon>Chytridiomycetes</taxon>
        <taxon>Rhizophydiales</taxon>
        <taxon>Rhizophydiales incertae sedis</taxon>
        <taxon>Polyrhizophydium</taxon>
    </lineage>
</organism>
<dbReference type="PANTHER" id="PTHR15750">
    <property type="entry name" value="VASOHIBIN-1-LIKE ISOFORM X2"/>
    <property type="match status" value="1"/>
</dbReference>
<evidence type="ECO:0000256" key="1">
    <source>
        <dbReference type="SAM" id="MobiDB-lite"/>
    </source>
</evidence>
<gene>
    <name evidence="2" type="ORF">HK105_206729</name>
</gene>
<comment type="caution">
    <text evidence="2">The sequence shown here is derived from an EMBL/GenBank/DDBJ whole genome shotgun (WGS) entry which is preliminary data.</text>
</comment>
<keyword evidence="3" id="KW-1185">Reference proteome</keyword>
<proteinExistence type="predicted"/>
<reference evidence="2 3" key="1">
    <citation type="submission" date="2023-09" db="EMBL/GenBank/DDBJ databases">
        <title>Pangenome analysis of Batrachochytrium dendrobatidis and related Chytrids.</title>
        <authorList>
            <person name="Yacoub M.N."/>
            <person name="Stajich J.E."/>
            <person name="James T.Y."/>
        </authorList>
    </citation>
    <scope>NUCLEOTIDE SEQUENCE [LARGE SCALE GENOMIC DNA]</scope>
    <source>
        <strain evidence="2 3">JEL0888</strain>
    </source>
</reference>
<accession>A0ABR4N2M6</accession>
<name>A0ABR4N2M6_9FUNG</name>
<evidence type="ECO:0000313" key="2">
    <source>
        <dbReference type="EMBL" id="KAL2913713.1"/>
    </source>
</evidence>
<dbReference type="PANTHER" id="PTHR15750:SF2">
    <property type="entry name" value="VASOHIBIN"/>
    <property type="match status" value="1"/>
</dbReference>
<dbReference type="InterPro" id="IPR028131">
    <property type="entry name" value="VASH1"/>
</dbReference>
<sequence length="302" mass="32569">MAAALPPDALARAYGGVLLALHAAPAALARVDRALALPRRTGPHGPRTASPPAALAPDATAPASAATDAAAAAIAGNAPAAFACPEDLAAFLRACPDLAALVPFPRPPALPADAHVVAHVDAAQSFIESLSYNYIGEPFFVIKKTSSVRNLMRLAQDMIHHALPIKCLEAVIIGIHLTMKLDTLTRMNVSFKSECEGHTHRHIVLVLKLGDKWGAMGLSRRRDLMNKDIKFSSLSDLMLEYRICYERNLHTLVKIKLGLPATHNATSNERIVWKHTSVRLGELPWETAAKEIDAHARSLRLL</sequence>
<dbReference type="Proteomes" id="UP001527925">
    <property type="component" value="Unassembled WGS sequence"/>
</dbReference>
<evidence type="ECO:0000313" key="3">
    <source>
        <dbReference type="Proteomes" id="UP001527925"/>
    </source>
</evidence>
<protein>
    <submittedName>
        <fullName evidence="2">Uncharacterized protein</fullName>
    </submittedName>
</protein>
<dbReference type="EMBL" id="JADGIZ020000042">
    <property type="protein sequence ID" value="KAL2913713.1"/>
    <property type="molecule type" value="Genomic_DNA"/>
</dbReference>
<feature type="region of interest" description="Disordered" evidence="1">
    <location>
        <begin position="38"/>
        <end position="58"/>
    </location>
</feature>